<keyword evidence="6" id="KW-0418">Kinase</keyword>
<evidence type="ECO:0000313" key="14">
    <source>
        <dbReference type="Ensembl" id="ENSGMOP00000065450.1"/>
    </source>
</evidence>
<evidence type="ECO:0000256" key="10">
    <source>
        <dbReference type="PIRSR" id="PIRSR000615-2"/>
    </source>
</evidence>
<dbReference type="GeneTree" id="ENSGT00940000154997"/>
<dbReference type="GO" id="GO:0004715">
    <property type="term" value="F:non-membrane spanning protein tyrosine kinase activity"/>
    <property type="evidence" value="ECO:0007669"/>
    <property type="project" value="UniProtKB-EC"/>
</dbReference>
<dbReference type="Proteomes" id="UP000694546">
    <property type="component" value="Chromosome 19"/>
</dbReference>
<dbReference type="Ensembl" id="ENSGMOT00000057791.1">
    <property type="protein sequence ID" value="ENSGMOP00000065450.1"/>
    <property type="gene ID" value="ENSGMOG00000014344.2"/>
</dbReference>
<evidence type="ECO:0000313" key="15">
    <source>
        <dbReference type="Proteomes" id="UP000694546"/>
    </source>
</evidence>
<feature type="active site" description="Proton acceptor" evidence="9">
    <location>
        <position position="167"/>
    </location>
</feature>
<evidence type="ECO:0000256" key="2">
    <source>
        <dbReference type="ARBA" id="ARBA00022553"/>
    </source>
</evidence>
<dbReference type="InterPro" id="IPR008266">
    <property type="entry name" value="Tyr_kinase_AS"/>
</dbReference>
<dbReference type="PROSITE" id="PS50011">
    <property type="entry name" value="PROTEIN_KINASE_DOM"/>
    <property type="match status" value="1"/>
</dbReference>
<evidence type="ECO:0000256" key="1">
    <source>
        <dbReference type="ARBA" id="ARBA00011903"/>
    </source>
</evidence>
<organism evidence="14 15">
    <name type="scientific">Gadus morhua</name>
    <name type="common">Atlantic cod</name>
    <dbReference type="NCBI Taxonomy" id="8049"/>
    <lineage>
        <taxon>Eukaryota</taxon>
        <taxon>Metazoa</taxon>
        <taxon>Chordata</taxon>
        <taxon>Craniata</taxon>
        <taxon>Vertebrata</taxon>
        <taxon>Euteleostomi</taxon>
        <taxon>Actinopterygii</taxon>
        <taxon>Neopterygii</taxon>
        <taxon>Teleostei</taxon>
        <taxon>Neoteleostei</taxon>
        <taxon>Acanthomorphata</taxon>
        <taxon>Zeiogadaria</taxon>
        <taxon>Gadariae</taxon>
        <taxon>Gadiformes</taxon>
        <taxon>Gadoidei</taxon>
        <taxon>Gadidae</taxon>
        <taxon>Gadus</taxon>
    </lineage>
</organism>
<dbReference type="PROSITE" id="PS00109">
    <property type="entry name" value="PROTEIN_KINASE_TYR"/>
    <property type="match status" value="1"/>
</dbReference>
<evidence type="ECO:0000256" key="11">
    <source>
        <dbReference type="PIRSR" id="PIRSR000615-3"/>
    </source>
</evidence>
<keyword evidence="5 10" id="KW-0547">Nucleotide-binding</keyword>
<dbReference type="PROSITE" id="PS00107">
    <property type="entry name" value="PROTEIN_KINASE_ATP"/>
    <property type="match status" value="1"/>
</dbReference>
<dbReference type="GO" id="GO:0046872">
    <property type="term" value="F:metal ion binding"/>
    <property type="evidence" value="ECO:0007669"/>
    <property type="project" value="UniProtKB-KW"/>
</dbReference>
<dbReference type="PANTHER" id="PTHR24418">
    <property type="entry name" value="TYROSINE-PROTEIN KINASE"/>
    <property type="match status" value="1"/>
</dbReference>
<keyword evidence="7 10" id="KW-0067">ATP-binding</keyword>
<evidence type="ECO:0000256" key="8">
    <source>
        <dbReference type="ARBA" id="ARBA00023137"/>
    </source>
</evidence>
<dbReference type="InterPro" id="IPR001245">
    <property type="entry name" value="Ser-Thr/Tyr_kinase_cat_dom"/>
</dbReference>
<dbReference type="Pfam" id="PF07714">
    <property type="entry name" value="PK_Tyr_Ser-Thr"/>
    <property type="match status" value="1"/>
</dbReference>
<name>A0A8C5CUI9_GADMO</name>
<dbReference type="InterPro" id="IPR011009">
    <property type="entry name" value="Kinase-like_dom_sf"/>
</dbReference>
<protein>
    <recommendedName>
        <fullName evidence="1">non-specific protein-tyrosine kinase</fullName>
        <ecNumber evidence="1">2.7.10.2</ecNumber>
    </recommendedName>
</protein>
<evidence type="ECO:0000256" key="7">
    <source>
        <dbReference type="ARBA" id="ARBA00022840"/>
    </source>
</evidence>
<gene>
    <name evidence="14" type="primary">fer</name>
</gene>
<keyword evidence="4" id="KW-0519">Myristate</keyword>
<evidence type="ECO:0000256" key="6">
    <source>
        <dbReference type="ARBA" id="ARBA00022777"/>
    </source>
</evidence>
<reference evidence="14" key="2">
    <citation type="submission" date="2025-09" db="UniProtKB">
        <authorList>
            <consortium name="Ensembl"/>
        </authorList>
    </citation>
    <scope>IDENTIFICATION</scope>
</reference>
<feature type="binding site" evidence="12">
    <location>
        <position position="74"/>
    </location>
    <ligand>
        <name>ATP</name>
        <dbReference type="ChEBI" id="CHEBI:30616"/>
    </ligand>
</feature>
<dbReference type="SMART" id="SM00219">
    <property type="entry name" value="TyrKc"/>
    <property type="match status" value="1"/>
</dbReference>
<dbReference type="FunFam" id="3.30.200.20:FF:000089">
    <property type="entry name" value="Tyrosine-protein kinase"/>
    <property type="match status" value="1"/>
</dbReference>
<dbReference type="InterPro" id="IPR017441">
    <property type="entry name" value="Protein_kinase_ATP_BS"/>
</dbReference>
<reference evidence="14" key="1">
    <citation type="submission" date="2025-08" db="UniProtKB">
        <authorList>
            <consortium name="Ensembl"/>
        </authorList>
    </citation>
    <scope>IDENTIFICATION</scope>
</reference>
<feature type="binding site" evidence="11">
    <location>
        <position position="186"/>
    </location>
    <ligand>
        <name>Mg(2+)</name>
        <dbReference type="ChEBI" id="CHEBI:18420"/>
    </ligand>
</feature>
<dbReference type="SUPFAM" id="SSF56112">
    <property type="entry name" value="Protein kinase-like (PK-like)"/>
    <property type="match status" value="1"/>
</dbReference>
<feature type="binding site" evidence="10">
    <location>
        <position position="171"/>
    </location>
    <ligand>
        <name>ATP</name>
        <dbReference type="ChEBI" id="CHEBI:30616"/>
    </ligand>
</feature>
<evidence type="ECO:0000256" key="3">
    <source>
        <dbReference type="ARBA" id="ARBA00022679"/>
    </source>
</evidence>
<feature type="domain" description="Protein kinase" evidence="13">
    <location>
        <begin position="45"/>
        <end position="301"/>
    </location>
</feature>
<dbReference type="Gene3D" id="3.30.200.20">
    <property type="entry name" value="Phosphorylase Kinase, domain 1"/>
    <property type="match status" value="1"/>
</dbReference>
<proteinExistence type="predicted"/>
<keyword evidence="11" id="KW-0479">Metal-binding</keyword>
<evidence type="ECO:0000256" key="5">
    <source>
        <dbReference type="ARBA" id="ARBA00022741"/>
    </source>
</evidence>
<dbReference type="InterPro" id="IPR020635">
    <property type="entry name" value="Tyr_kinase_cat_dom"/>
</dbReference>
<accession>A0A8C5CUI9</accession>
<dbReference type="EC" id="2.7.10.2" evidence="1"/>
<evidence type="ECO:0000256" key="4">
    <source>
        <dbReference type="ARBA" id="ARBA00022707"/>
    </source>
</evidence>
<dbReference type="Gene3D" id="1.10.510.10">
    <property type="entry name" value="Transferase(Phosphotransferase) domain 1"/>
    <property type="match status" value="1"/>
</dbReference>
<keyword evidence="4" id="KW-0449">Lipoprotein</keyword>
<sequence length="304" mass="34785">MKEPFIPQLIDHHFSTKQVITKKSGVILHTPVLKDKKWILNHEDVVLGELLGKGNFGEVFKGTLQRDKMAVAVKTCKEDLPQELKIKFLSEARILKQYEHPNIVRLIGVCTQRQPIYIVMELVPGGDFLSFLRKKRDELKTKQLVKFALDAAAGMAYLQANNCIHRDLAARNCLVGAEGDILKISDFGMSRQEDDGVYSSSGLKQIPIKWTAPEALNYGRYSSESDVWSFGVLLWETFSLGVCPYPGMTNQQAREQVEKGYRMSRPERCPDDVFRMIERCWRYSAEERPNFSELQRDLAAIKKK</sequence>
<dbReference type="FunFam" id="1.10.510.10:FF:000622">
    <property type="entry name" value="Tyrosine-protein kinase"/>
    <property type="match status" value="1"/>
</dbReference>
<evidence type="ECO:0000256" key="12">
    <source>
        <dbReference type="PROSITE-ProRule" id="PRU10141"/>
    </source>
</evidence>
<dbReference type="PIRSF" id="PIRSF000615">
    <property type="entry name" value="TyrPK_CSF1-R"/>
    <property type="match status" value="1"/>
</dbReference>
<dbReference type="GO" id="GO:0005524">
    <property type="term" value="F:ATP binding"/>
    <property type="evidence" value="ECO:0007669"/>
    <property type="project" value="UniProtKB-UniRule"/>
</dbReference>
<keyword evidence="15" id="KW-1185">Reference proteome</keyword>
<keyword evidence="8" id="KW-0829">Tyrosine-protein kinase</keyword>
<keyword evidence="11" id="KW-0460">Magnesium</keyword>
<keyword evidence="2" id="KW-0597">Phosphoprotein</keyword>
<feature type="binding site" evidence="11">
    <location>
        <position position="172"/>
    </location>
    <ligand>
        <name>Mg(2+)</name>
        <dbReference type="ChEBI" id="CHEBI:18420"/>
    </ligand>
</feature>
<dbReference type="InterPro" id="IPR000719">
    <property type="entry name" value="Prot_kinase_dom"/>
</dbReference>
<evidence type="ECO:0000256" key="9">
    <source>
        <dbReference type="PIRSR" id="PIRSR000615-1"/>
    </source>
</evidence>
<dbReference type="PRINTS" id="PR00109">
    <property type="entry name" value="TYRKINASE"/>
</dbReference>
<keyword evidence="3" id="KW-0808">Transferase</keyword>
<evidence type="ECO:0000259" key="13">
    <source>
        <dbReference type="PROSITE" id="PS50011"/>
    </source>
</evidence>
<dbReference type="AlphaFoldDB" id="A0A8C5CUI9"/>
<dbReference type="InterPro" id="IPR050198">
    <property type="entry name" value="Non-receptor_tyrosine_kinases"/>
</dbReference>